<name>A0AAV9P5R3_9PEZI</name>
<dbReference type="GeneID" id="89927883"/>
<proteinExistence type="predicted"/>
<keyword evidence="3" id="KW-1185">Reference proteome</keyword>
<feature type="region of interest" description="Disordered" evidence="1">
    <location>
        <begin position="1"/>
        <end position="68"/>
    </location>
</feature>
<evidence type="ECO:0000313" key="2">
    <source>
        <dbReference type="EMBL" id="KAK5167976.1"/>
    </source>
</evidence>
<gene>
    <name evidence="2" type="ORF">LTR77_006543</name>
</gene>
<protein>
    <submittedName>
        <fullName evidence="2">Uncharacterized protein</fullName>
    </submittedName>
</protein>
<dbReference type="EMBL" id="JAVRRT010000010">
    <property type="protein sequence ID" value="KAK5167976.1"/>
    <property type="molecule type" value="Genomic_DNA"/>
</dbReference>
<evidence type="ECO:0000256" key="1">
    <source>
        <dbReference type="SAM" id="MobiDB-lite"/>
    </source>
</evidence>
<feature type="compositionally biased region" description="Polar residues" evidence="1">
    <location>
        <begin position="1"/>
        <end position="14"/>
    </location>
</feature>
<dbReference type="Proteomes" id="UP001337655">
    <property type="component" value="Unassembled WGS sequence"/>
</dbReference>
<feature type="compositionally biased region" description="Low complexity" evidence="1">
    <location>
        <begin position="46"/>
        <end position="60"/>
    </location>
</feature>
<organism evidence="2 3">
    <name type="scientific">Saxophila tyrrhenica</name>
    <dbReference type="NCBI Taxonomy" id="1690608"/>
    <lineage>
        <taxon>Eukaryota</taxon>
        <taxon>Fungi</taxon>
        <taxon>Dikarya</taxon>
        <taxon>Ascomycota</taxon>
        <taxon>Pezizomycotina</taxon>
        <taxon>Dothideomycetes</taxon>
        <taxon>Dothideomycetidae</taxon>
        <taxon>Mycosphaerellales</taxon>
        <taxon>Extremaceae</taxon>
        <taxon>Saxophila</taxon>
    </lineage>
</organism>
<dbReference type="AlphaFoldDB" id="A0AAV9P5R3"/>
<comment type="caution">
    <text evidence="2">The sequence shown here is derived from an EMBL/GenBank/DDBJ whole genome shotgun (WGS) entry which is preliminary data.</text>
</comment>
<reference evidence="2 3" key="1">
    <citation type="submission" date="2023-08" db="EMBL/GenBank/DDBJ databases">
        <title>Black Yeasts Isolated from many extreme environments.</title>
        <authorList>
            <person name="Coleine C."/>
            <person name="Stajich J.E."/>
            <person name="Selbmann L."/>
        </authorList>
    </citation>
    <scope>NUCLEOTIDE SEQUENCE [LARGE SCALE GENOMIC DNA]</scope>
    <source>
        <strain evidence="2 3">CCFEE 5935</strain>
    </source>
</reference>
<feature type="compositionally biased region" description="Polar residues" evidence="1">
    <location>
        <begin position="22"/>
        <end position="34"/>
    </location>
</feature>
<dbReference type="RefSeq" id="XP_064657586.1">
    <property type="nucleotide sequence ID" value="XM_064803785.1"/>
</dbReference>
<sequence length="212" mass="23046">MPANSDTVRSSSFPNEWRPASARTQASSGDQFSDLSEAPPLRSDHGTSSPTSTGSVYSSPNRPPNLSELDLAQPLYDELDGIDEEVLAHAIGIIRQDPTTLNLALQEALGRVINQSRAVEPNFALGRYIRDNASPWNRENLHGSKASSSITSSSVLEHIADLFDSDSDMTMLDSTTHAFPADSLFAQMGTWDIGFSDQPQQPAYPQQIVIDI</sequence>
<accession>A0AAV9P5R3</accession>
<evidence type="ECO:0000313" key="3">
    <source>
        <dbReference type="Proteomes" id="UP001337655"/>
    </source>
</evidence>